<keyword evidence="9" id="KW-0289">Folate biosynthesis</keyword>
<dbReference type="EC" id="2.7.6.3" evidence="3"/>
<dbReference type="EMBL" id="JBHRYE010000017">
    <property type="protein sequence ID" value="MFC3671922.1"/>
    <property type="molecule type" value="Genomic_DNA"/>
</dbReference>
<evidence type="ECO:0000313" key="14">
    <source>
        <dbReference type="EMBL" id="MFC3671922.1"/>
    </source>
</evidence>
<sequence length="172" mass="18606">MAPAAAPPHQYLIALGSNVRHARHGAPAQVLRAAARALDDAGLAVRALSPIIASAPLGPSRRRYANACAVITTPLEPAQLLARLQGLEHRFGRVRRGAPWRARTLDLDIVLWSGGALADIHANLVIPHPACRQRPFVMGPAMRIAPDWRDPLTGLATKHLASRLTRRRPAPR</sequence>
<gene>
    <name evidence="14" type="primary">folK</name>
    <name evidence="14" type="ORF">ACFOOT_10850</name>
</gene>
<dbReference type="Pfam" id="PF01288">
    <property type="entry name" value="HPPK"/>
    <property type="match status" value="1"/>
</dbReference>
<evidence type="ECO:0000256" key="2">
    <source>
        <dbReference type="ARBA" id="ARBA00005810"/>
    </source>
</evidence>
<dbReference type="InterPro" id="IPR000550">
    <property type="entry name" value="Hppk"/>
</dbReference>
<comment type="similarity">
    <text evidence="2">Belongs to the HPPK family.</text>
</comment>
<comment type="function">
    <text evidence="10">Catalyzes the transfer of pyrophosphate from adenosine triphosphate (ATP) to 6-hydroxymethyl-7,8-dihydropterin, an enzymatic step in folate biosynthesis pathway.</text>
</comment>
<evidence type="ECO:0000256" key="4">
    <source>
        <dbReference type="ARBA" id="ARBA00016218"/>
    </source>
</evidence>
<evidence type="ECO:0000256" key="9">
    <source>
        <dbReference type="ARBA" id="ARBA00022909"/>
    </source>
</evidence>
<evidence type="ECO:0000313" key="15">
    <source>
        <dbReference type="Proteomes" id="UP001595683"/>
    </source>
</evidence>
<feature type="domain" description="7,8-dihydro-6-hydroxymethylpterin-pyrophosphokinase" evidence="13">
    <location>
        <begin position="13"/>
        <end position="146"/>
    </location>
</feature>
<organism evidence="14 15">
    <name type="scientific">Novosphingobium pokkalii</name>
    <dbReference type="NCBI Taxonomy" id="1770194"/>
    <lineage>
        <taxon>Bacteria</taxon>
        <taxon>Pseudomonadati</taxon>
        <taxon>Pseudomonadota</taxon>
        <taxon>Alphaproteobacteria</taxon>
        <taxon>Sphingomonadales</taxon>
        <taxon>Sphingomonadaceae</taxon>
        <taxon>Novosphingobium</taxon>
    </lineage>
</organism>
<keyword evidence="6" id="KW-0547">Nucleotide-binding</keyword>
<dbReference type="PANTHER" id="PTHR43071:SF1">
    <property type="entry name" value="2-AMINO-4-HYDROXY-6-HYDROXYMETHYLDIHYDROPTERIDINE PYROPHOSPHOKINASE"/>
    <property type="match status" value="1"/>
</dbReference>
<evidence type="ECO:0000256" key="3">
    <source>
        <dbReference type="ARBA" id="ARBA00013253"/>
    </source>
</evidence>
<reference evidence="15" key="1">
    <citation type="journal article" date="2019" name="Int. J. Syst. Evol. Microbiol.">
        <title>The Global Catalogue of Microorganisms (GCM) 10K type strain sequencing project: providing services to taxonomists for standard genome sequencing and annotation.</title>
        <authorList>
            <consortium name="The Broad Institute Genomics Platform"/>
            <consortium name="The Broad Institute Genome Sequencing Center for Infectious Disease"/>
            <person name="Wu L."/>
            <person name="Ma J."/>
        </authorList>
    </citation>
    <scope>NUCLEOTIDE SEQUENCE [LARGE SCALE GENOMIC DNA]</scope>
    <source>
        <strain evidence="15">KCTC 42224</strain>
    </source>
</reference>
<keyword evidence="15" id="KW-1185">Reference proteome</keyword>
<evidence type="ECO:0000256" key="12">
    <source>
        <dbReference type="ARBA" id="ARBA00033413"/>
    </source>
</evidence>
<evidence type="ECO:0000256" key="7">
    <source>
        <dbReference type="ARBA" id="ARBA00022777"/>
    </source>
</evidence>
<dbReference type="GO" id="GO:0003848">
    <property type="term" value="F:2-amino-4-hydroxy-6-hydroxymethyldihydropteridine diphosphokinase activity"/>
    <property type="evidence" value="ECO:0007669"/>
    <property type="project" value="UniProtKB-EC"/>
</dbReference>
<dbReference type="RefSeq" id="WP_191323851.1">
    <property type="nucleotide sequence ID" value="NZ_BMZP01000006.1"/>
</dbReference>
<keyword evidence="7" id="KW-0418">Kinase</keyword>
<comment type="caution">
    <text evidence="14">The sequence shown here is derived from an EMBL/GenBank/DDBJ whole genome shotgun (WGS) entry which is preliminary data.</text>
</comment>
<evidence type="ECO:0000256" key="10">
    <source>
        <dbReference type="ARBA" id="ARBA00029409"/>
    </source>
</evidence>
<dbReference type="InterPro" id="IPR035907">
    <property type="entry name" value="Hppk_sf"/>
</dbReference>
<proteinExistence type="inferred from homology"/>
<protein>
    <recommendedName>
        <fullName evidence="4">2-amino-4-hydroxy-6-hydroxymethyldihydropteridine pyrophosphokinase</fullName>
        <ecNumber evidence="3">2.7.6.3</ecNumber>
    </recommendedName>
    <alternativeName>
        <fullName evidence="11">6-hydroxymethyl-7,8-dihydropterin pyrophosphokinase</fullName>
    </alternativeName>
    <alternativeName>
        <fullName evidence="12">7,8-dihydro-6-hydroxymethylpterin-pyrophosphokinase</fullName>
    </alternativeName>
</protein>
<dbReference type="Gene3D" id="3.30.70.560">
    <property type="entry name" value="7,8-Dihydro-6-hydroxymethylpterin-pyrophosphokinase HPPK"/>
    <property type="match status" value="1"/>
</dbReference>
<dbReference type="CDD" id="cd00483">
    <property type="entry name" value="HPPK"/>
    <property type="match status" value="1"/>
</dbReference>
<keyword evidence="5 14" id="KW-0808">Transferase</keyword>
<dbReference type="PANTHER" id="PTHR43071">
    <property type="entry name" value="2-AMINO-4-HYDROXY-6-HYDROXYMETHYLDIHYDROPTERIDINE PYROPHOSPHOKINASE"/>
    <property type="match status" value="1"/>
</dbReference>
<dbReference type="SUPFAM" id="SSF55083">
    <property type="entry name" value="6-hydroxymethyl-7,8-dihydropterin pyrophosphokinase, HPPK"/>
    <property type="match status" value="1"/>
</dbReference>
<accession>A0ABV7V4V0</accession>
<evidence type="ECO:0000259" key="13">
    <source>
        <dbReference type="Pfam" id="PF01288"/>
    </source>
</evidence>
<keyword evidence="8" id="KW-0067">ATP-binding</keyword>
<dbReference type="NCBIfam" id="TIGR01498">
    <property type="entry name" value="folK"/>
    <property type="match status" value="1"/>
</dbReference>
<evidence type="ECO:0000256" key="5">
    <source>
        <dbReference type="ARBA" id="ARBA00022679"/>
    </source>
</evidence>
<name>A0ABV7V4V0_9SPHN</name>
<comment type="pathway">
    <text evidence="1">Cofactor biosynthesis; tetrahydrofolate biosynthesis; 2-amino-4-hydroxy-6-hydroxymethyl-7,8-dihydropteridine diphosphate from 7,8-dihydroneopterin triphosphate: step 4/4.</text>
</comment>
<evidence type="ECO:0000256" key="1">
    <source>
        <dbReference type="ARBA" id="ARBA00005051"/>
    </source>
</evidence>
<dbReference type="Proteomes" id="UP001595683">
    <property type="component" value="Unassembled WGS sequence"/>
</dbReference>
<evidence type="ECO:0000256" key="6">
    <source>
        <dbReference type="ARBA" id="ARBA00022741"/>
    </source>
</evidence>
<evidence type="ECO:0000256" key="11">
    <source>
        <dbReference type="ARBA" id="ARBA00029766"/>
    </source>
</evidence>
<evidence type="ECO:0000256" key="8">
    <source>
        <dbReference type="ARBA" id="ARBA00022840"/>
    </source>
</evidence>